<keyword evidence="3" id="KW-1185">Reference proteome</keyword>
<reference evidence="2 3" key="2">
    <citation type="submission" date="2021-10" db="EMBL/GenBank/DDBJ databases">
        <authorList>
            <person name="Piombo E."/>
        </authorList>
    </citation>
    <scope>NUCLEOTIDE SEQUENCE [LARGE SCALE GENOMIC DNA]</scope>
</reference>
<sequence length="262" mass="28862">MLPATLLPLLLVPSARAWTVPAYMDLASPPRWTTDIGDQYLVKNGEVQTGFVNAEASCMHKPVPTNVTRSYFPITGGSIRFDFVNLTTVSTGDAFLIDMYFNDDPWGENPDFKSGSLKRMQWWRGFGNGMSCHVPMDMTERLTDPTNQTAIASLEGLNVTFALQIQDYRNNSGVFEQVDQRQCAYVTLTSNTTLIPNDTLSSRELTEEEMCGRVNLDKLGTTTTVAATPSATSKTESGMARQLPISLTALCGLSTILVYLTF</sequence>
<organism evidence="2 3">
    <name type="scientific">Clonostachys byssicola</name>
    <dbReference type="NCBI Taxonomy" id="160290"/>
    <lineage>
        <taxon>Eukaryota</taxon>
        <taxon>Fungi</taxon>
        <taxon>Dikarya</taxon>
        <taxon>Ascomycota</taxon>
        <taxon>Pezizomycotina</taxon>
        <taxon>Sordariomycetes</taxon>
        <taxon>Hypocreomycetidae</taxon>
        <taxon>Hypocreales</taxon>
        <taxon>Bionectriaceae</taxon>
        <taxon>Clonostachys</taxon>
    </lineage>
</organism>
<feature type="chain" id="PRO_5040338643" evidence="1">
    <location>
        <begin position="18"/>
        <end position="262"/>
    </location>
</feature>
<accession>A0A9N9UX51</accession>
<evidence type="ECO:0000313" key="3">
    <source>
        <dbReference type="Proteomes" id="UP000754883"/>
    </source>
</evidence>
<dbReference type="OrthoDB" id="5131270at2759"/>
<protein>
    <submittedName>
        <fullName evidence="2">Uncharacterized protein</fullName>
    </submittedName>
</protein>
<evidence type="ECO:0000313" key="2">
    <source>
        <dbReference type="EMBL" id="CAH0002450.1"/>
    </source>
</evidence>
<gene>
    <name evidence="2" type="ORF">CBYS24578_00002020</name>
</gene>
<dbReference type="Proteomes" id="UP000754883">
    <property type="component" value="Unassembled WGS sequence"/>
</dbReference>
<proteinExistence type="predicted"/>
<dbReference type="EMBL" id="CABFNO020001560">
    <property type="protein sequence ID" value="CAH0002450.1"/>
    <property type="molecule type" value="Genomic_DNA"/>
</dbReference>
<reference evidence="3" key="1">
    <citation type="submission" date="2019-06" db="EMBL/GenBank/DDBJ databases">
        <authorList>
            <person name="Broberg M."/>
        </authorList>
    </citation>
    <scope>NUCLEOTIDE SEQUENCE [LARGE SCALE GENOMIC DNA]</scope>
</reference>
<keyword evidence="1" id="KW-0732">Signal</keyword>
<comment type="caution">
    <text evidence="2">The sequence shown here is derived from an EMBL/GenBank/DDBJ whole genome shotgun (WGS) entry which is preliminary data.</text>
</comment>
<dbReference type="AlphaFoldDB" id="A0A9N9UX51"/>
<feature type="signal peptide" evidence="1">
    <location>
        <begin position="1"/>
        <end position="17"/>
    </location>
</feature>
<evidence type="ECO:0000256" key="1">
    <source>
        <dbReference type="SAM" id="SignalP"/>
    </source>
</evidence>
<name>A0A9N9UX51_9HYPO</name>